<proteinExistence type="predicted"/>
<reference evidence="2 3" key="1">
    <citation type="journal article" date="2015" name="Genome Announc.">
        <title>Expanding the biotechnology potential of lactobacilli through comparative genomics of 213 strains and associated genera.</title>
        <authorList>
            <person name="Sun Z."/>
            <person name="Harris H.M."/>
            <person name="McCann A."/>
            <person name="Guo C."/>
            <person name="Argimon S."/>
            <person name="Zhang W."/>
            <person name="Yang X."/>
            <person name="Jeffery I.B."/>
            <person name="Cooney J.C."/>
            <person name="Kagawa T.F."/>
            <person name="Liu W."/>
            <person name="Song Y."/>
            <person name="Salvetti E."/>
            <person name="Wrobel A."/>
            <person name="Rasinkangas P."/>
            <person name="Parkhill J."/>
            <person name="Rea M.C."/>
            <person name="O'Sullivan O."/>
            <person name="Ritari J."/>
            <person name="Douillard F.P."/>
            <person name="Paul Ross R."/>
            <person name="Yang R."/>
            <person name="Briner A.E."/>
            <person name="Felis G.E."/>
            <person name="de Vos W.M."/>
            <person name="Barrangou R."/>
            <person name="Klaenhammer T.R."/>
            <person name="Caufield P.W."/>
            <person name="Cui Y."/>
            <person name="Zhang H."/>
            <person name="O'Toole P.W."/>
        </authorList>
    </citation>
    <scope>NUCLEOTIDE SEQUENCE [LARGE SCALE GENOMIC DNA]</scope>
    <source>
        <strain evidence="2 3">DSM 22696</strain>
    </source>
</reference>
<keyword evidence="3" id="KW-1185">Reference proteome</keyword>
<evidence type="ECO:0000313" key="1">
    <source>
        <dbReference type="EMBL" id="GEK29639.1"/>
    </source>
</evidence>
<dbReference type="PATRIC" id="fig|348151.3.peg.1096"/>
<protein>
    <submittedName>
        <fullName evidence="2">Uncharacterized protein</fullName>
    </submittedName>
</protein>
<dbReference type="EMBL" id="JQCB01000029">
    <property type="protein sequence ID" value="KRN93245.1"/>
    <property type="molecule type" value="Genomic_DNA"/>
</dbReference>
<dbReference type="Proteomes" id="UP000321429">
    <property type="component" value="Unassembled WGS sequence"/>
</dbReference>
<gene>
    <name evidence="2" type="ORF">IV55_GL001068</name>
    <name evidence="1" type="ORF">LSI01_19500</name>
</gene>
<sequence length="71" mass="8042">MDIFSTDVPRAHQLRRYQRDVYRAVTLAKEHGDVRLHQVVMTGSVDNVVNMGDFPFRKDVSPSNAQGGINK</sequence>
<name>A0A0R2L360_9LACO</name>
<dbReference type="STRING" id="348151.IV55_GL001068"/>
<accession>A0A0R2L360</accession>
<evidence type="ECO:0000313" key="2">
    <source>
        <dbReference type="EMBL" id="KRN93245.1"/>
    </source>
</evidence>
<dbReference type="RefSeq" id="WP_057811761.1">
    <property type="nucleotide sequence ID" value="NZ_BJUD01000086.1"/>
</dbReference>
<reference evidence="1 4" key="2">
    <citation type="submission" date="2019-07" db="EMBL/GenBank/DDBJ databases">
        <title>Whole genome shotgun sequence of Lactobacillus siliginis NBRC 101315.</title>
        <authorList>
            <person name="Hosoyama A."/>
            <person name="Uohara A."/>
            <person name="Ohji S."/>
            <person name="Ichikawa N."/>
        </authorList>
    </citation>
    <scope>NUCLEOTIDE SEQUENCE [LARGE SCALE GENOMIC DNA]</scope>
    <source>
        <strain evidence="1 4">NBRC 101315</strain>
    </source>
</reference>
<organism evidence="2 3">
    <name type="scientific">Furfurilactobacillus siliginis</name>
    <dbReference type="NCBI Taxonomy" id="348151"/>
    <lineage>
        <taxon>Bacteria</taxon>
        <taxon>Bacillati</taxon>
        <taxon>Bacillota</taxon>
        <taxon>Bacilli</taxon>
        <taxon>Lactobacillales</taxon>
        <taxon>Lactobacillaceae</taxon>
        <taxon>Furfurilactobacillus</taxon>
    </lineage>
</organism>
<evidence type="ECO:0000313" key="4">
    <source>
        <dbReference type="Proteomes" id="UP000321429"/>
    </source>
</evidence>
<evidence type="ECO:0000313" key="3">
    <source>
        <dbReference type="Proteomes" id="UP000051139"/>
    </source>
</evidence>
<dbReference type="EMBL" id="BJUD01000086">
    <property type="protein sequence ID" value="GEK29639.1"/>
    <property type="molecule type" value="Genomic_DNA"/>
</dbReference>
<dbReference type="AlphaFoldDB" id="A0A0R2L360"/>
<comment type="caution">
    <text evidence="2">The sequence shown here is derived from an EMBL/GenBank/DDBJ whole genome shotgun (WGS) entry which is preliminary data.</text>
</comment>
<dbReference type="Proteomes" id="UP000051139">
    <property type="component" value="Unassembled WGS sequence"/>
</dbReference>